<evidence type="ECO:0000313" key="4">
    <source>
        <dbReference type="Proteomes" id="UP000280307"/>
    </source>
</evidence>
<dbReference type="Gene3D" id="3.40.50.150">
    <property type="entry name" value="Vaccinia Virus protein VP39"/>
    <property type="match status" value="1"/>
</dbReference>
<dbReference type="InterPro" id="IPR029063">
    <property type="entry name" value="SAM-dependent_MTases_sf"/>
</dbReference>
<proteinExistence type="predicted"/>
<keyword evidence="3" id="KW-0808">Transferase</keyword>
<accession>A0A426U472</accession>
<dbReference type="EMBL" id="RSAS01000247">
    <property type="protein sequence ID" value="RRR74688.1"/>
    <property type="molecule type" value="Genomic_DNA"/>
</dbReference>
<dbReference type="CDD" id="cd02440">
    <property type="entry name" value="AdoMet_MTases"/>
    <property type="match status" value="1"/>
</dbReference>
<keyword evidence="3" id="KW-0489">Methyltransferase</keyword>
<sequence length="242" mass="26384">MRNGGITSEHGGIILAMILRILGWLGASSGVGALLYWQVVLAEGAYLGPRAVRCIYQLGAQRYDAVRQPWQQSADAILLPHLHAALANRNAPRILDVATGTGRVPRLLCADPSFHGVVTALDLTPAMLAQARRKAPALPVLWLQAEANALPGTAASVDLVTCLEALEYFPQPRQALHEMVRVLRPGGTLLLSKVPDNWARLLPGRALQRSQLAQTLHDLGCADVHFAPWQDGHYELVWAKRR</sequence>
<dbReference type="InterPro" id="IPR050508">
    <property type="entry name" value="Methyltransf_Superfamily"/>
</dbReference>
<dbReference type="PANTHER" id="PTHR42912">
    <property type="entry name" value="METHYLTRANSFERASE"/>
    <property type="match status" value="1"/>
</dbReference>
<feature type="transmembrane region" description="Helical" evidence="1">
    <location>
        <begin position="12"/>
        <end position="37"/>
    </location>
</feature>
<keyword evidence="1" id="KW-0472">Membrane</keyword>
<organism evidence="3 4">
    <name type="scientific">Candidatus Viridilinea halotolerans</name>
    <dbReference type="NCBI Taxonomy" id="2491704"/>
    <lineage>
        <taxon>Bacteria</taxon>
        <taxon>Bacillati</taxon>
        <taxon>Chloroflexota</taxon>
        <taxon>Chloroflexia</taxon>
        <taxon>Chloroflexales</taxon>
        <taxon>Chloroflexineae</taxon>
        <taxon>Oscillochloridaceae</taxon>
        <taxon>Candidatus Viridilinea</taxon>
    </lineage>
</organism>
<keyword evidence="1" id="KW-1133">Transmembrane helix</keyword>
<reference evidence="3 4" key="1">
    <citation type="submission" date="2018-12" db="EMBL/GenBank/DDBJ databases">
        <title>Genome Sequence of Candidatus Viridilinea halotolerans isolated from saline sulfide-rich spring.</title>
        <authorList>
            <person name="Grouzdev D.S."/>
            <person name="Burganskaya E.I."/>
            <person name="Krutkina M.S."/>
            <person name="Sukhacheva M.V."/>
            <person name="Gorlenko V.M."/>
        </authorList>
    </citation>
    <scope>NUCLEOTIDE SEQUENCE [LARGE SCALE GENOMIC DNA]</scope>
    <source>
        <strain evidence="3">Chok-6</strain>
    </source>
</reference>
<evidence type="ECO:0000313" key="3">
    <source>
        <dbReference type="EMBL" id="RRR74688.1"/>
    </source>
</evidence>
<dbReference type="GO" id="GO:0008757">
    <property type="term" value="F:S-adenosylmethionine-dependent methyltransferase activity"/>
    <property type="evidence" value="ECO:0007669"/>
    <property type="project" value="InterPro"/>
</dbReference>
<dbReference type="SUPFAM" id="SSF53335">
    <property type="entry name" value="S-adenosyl-L-methionine-dependent methyltransferases"/>
    <property type="match status" value="1"/>
</dbReference>
<dbReference type="Pfam" id="PF08241">
    <property type="entry name" value="Methyltransf_11"/>
    <property type="match status" value="1"/>
</dbReference>
<protein>
    <submittedName>
        <fullName evidence="3">Class I SAM-dependent methyltransferase</fullName>
    </submittedName>
</protein>
<dbReference type="Proteomes" id="UP000280307">
    <property type="component" value="Unassembled WGS sequence"/>
</dbReference>
<dbReference type="PANTHER" id="PTHR42912:SF93">
    <property type="entry name" value="N6-ADENOSINE-METHYLTRANSFERASE TMT1A"/>
    <property type="match status" value="1"/>
</dbReference>
<gene>
    <name evidence="3" type="ORF">EI684_06500</name>
</gene>
<evidence type="ECO:0000259" key="2">
    <source>
        <dbReference type="Pfam" id="PF08241"/>
    </source>
</evidence>
<dbReference type="AlphaFoldDB" id="A0A426U472"/>
<keyword evidence="1" id="KW-0812">Transmembrane</keyword>
<comment type="caution">
    <text evidence="3">The sequence shown here is derived from an EMBL/GenBank/DDBJ whole genome shotgun (WGS) entry which is preliminary data.</text>
</comment>
<name>A0A426U472_9CHLR</name>
<evidence type="ECO:0000256" key="1">
    <source>
        <dbReference type="SAM" id="Phobius"/>
    </source>
</evidence>
<feature type="domain" description="Methyltransferase type 11" evidence="2">
    <location>
        <begin position="95"/>
        <end position="190"/>
    </location>
</feature>
<dbReference type="GO" id="GO:0032259">
    <property type="term" value="P:methylation"/>
    <property type="evidence" value="ECO:0007669"/>
    <property type="project" value="UniProtKB-KW"/>
</dbReference>
<dbReference type="InterPro" id="IPR013216">
    <property type="entry name" value="Methyltransf_11"/>
</dbReference>